<keyword evidence="2" id="KW-1185">Reference proteome</keyword>
<proteinExistence type="predicted"/>
<organism evidence="1 2">
    <name type="scientific">Chelydra serpentina</name>
    <name type="common">Snapping turtle</name>
    <name type="synonym">Testudo serpentina</name>
    <dbReference type="NCBI Taxonomy" id="8475"/>
    <lineage>
        <taxon>Eukaryota</taxon>
        <taxon>Metazoa</taxon>
        <taxon>Chordata</taxon>
        <taxon>Craniata</taxon>
        <taxon>Vertebrata</taxon>
        <taxon>Euteleostomi</taxon>
        <taxon>Archelosauria</taxon>
        <taxon>Testudinata</taxon>
        <taxon>Testudines</taxon>
        <taxon>Cryptodira</taxon>
        <taxon>Durocryptodira</taxon>
        <taxon>Americhelydia</taxon>
        <taxon>Chelydroidea</taxon>
        <taxon>Chelydridae</taxon>
        <taxon>Chelydra</taxon>
    </lineage>
</organism>
<dbReference type="AlphaFoldDB" id="A0A8T1SFC1"/>
<dbReference type="Proteomes" id="UP000765507">
    <property type="component" value="Unassembled WGS sequence"/>
</dbReference>
<reference evidence="1 2" key="1">
    <citation type="journal article" date="2020" name="G3 (Bethesda)">
        <title>Draft Genome of the Common Snapping Turtle, Chelydra serpentina, a Model for Phenotypic Plasticity in Reptiles.</title>
        <authorList>
            <person name="Das D."/>
            <person name="Singh S.K."/>
            <person name="Bierstedt J."/>
            <person name="Erickson A."/>
            <person name="Galli G.L.J."/>
            <person name="Crossley D.A. 2nd"/>
            <person name="Rhen T."/>
        </authorList>
    </citation>
    <scope>NUCLEOTIDE SEQUENCE [LARGE SCALE GENOMIC DNA]</scope>
    <source>
        <strain evidence="1">KW</strain>
    </source>
</reference>
<sequence>KRVSRGPLFPTPRVLLTRVGCCGVAGPGAAAAAAMAQVL</sequence>
<evidence type="ECO:0000313" key="2">
    <source>
        <dbReference type="Proteomes" id="UP000765507"/>
    </source>
</evidence>
<feature type="non-terminal residue" evidence="1">
    <location>
        <position position="39"/>
    </location>
</feature>
<comment type="caution">
    <text evidence="1">The sequence shown here is derived from an EMBL/GenBank/DDBJ whole genome shotgun (WGS) entry which is preliminary data.</text>
</comment>
<accession>A0A8T1SFC1</accession>
<dbReference type="EMBL" id="JAHGAV010000250">
    <property type="protein sequence ID" value="KAG6927528.1"/>
    <property type="molecule type" value="Genomic_DNA"/>
</dbReference>
<name>A0A8T1SFC1_CHESE</name>
<protein>
    <submittedName>
        <fullName evidence="1">Uncharacterized protein</fullName>
    </submittedName>
</protein>
<gene>
    <name evidence="1" type="ORF">G0U57_009714</name>
</gene>
<feature type="non-terminal residue" evidence="1">
    <location>
        <position position="1"/>
    </location>
</feature>
<evidence type="ECO:0000313" key="1">
    <source>
        <dbReference type="EMBL" id="KAG6927528.1"/>
    </source>
</evidence>